<keyword evidence="2" id="KW-1185">Reference proteome</keyword>
<gene>
    <name evidence="1" type="ORF">AYI70_g10086</name>
</gene>
<dbReference type="Proteomes" id="UP000187283">
    <property type="component" value="Unassembled WGS sequence"/>
</dbReference>
<sequence length="81" mass="9328">MKEVPEIFEPYLFLQLIRLSALMTVYINTSIELRNSVENNYIRNSEFRLFRNISLSVGSSKSISNAKFVNLAAYSATLRFS</sequence>
<organism evidence="1 2">
    <name type="scientific">Smittium culicis</name>
    <dbReference type="NCBI Taxonomy" id="133412"/>
    <lineage>
        <taxon>Eukaryota</taxon>
        <taxon>Fungi</taxon>
        <taxon>Fungi incertae sedis</taxon>
        <taxon>Zoopagomycota</taxon>
        <taxon>Kickxellomycotina</taxon>
        <taxon>Harpellomycetes</taxon>
        <taxon>Harpellales</taxon>
        <taxon>Legeriomycetaceae</taxon>
        <taxon>Smittium</taxon>
    </lineage>
</organism>
<evidence type="ECO:0000313" key="1">
    <source>
        <dbReference type="EMBL" id="OMJ10829.1"/>
    </source>
</evidence>
<comment type="caution">
    <text evidence="1">The sequence shown here is derived from an EMBL/GenBank/DDBJ whole genome shotgun (WGS) entry which is preliminary data.</text>
</comment>
<evidence type="ECO:0000313" key="2">
    <source>
        <dbReference type="Proteomes" id="UP000187283"/>
    </source>
</evidence>
<protein>
    <submittedName>
        <fullName evidence="1">Uncharacterized protein</fullName>
    </submittedName>
</protein>
<name>A0A1R1X893_9FUNG</name>
<proteinExistence type="predicted"/>
<dbReference type="EMBL" id="LSSN01004818">
    <property type="protein sequence ID" value="OMJ10829.1"/>
    <property type="molecule type" value="Genomic_DNA"/>
</dbReference>
<dbReference type="AlphaFoldDB" id="A0A1R1X893"/>
<reference evidence="1 2" key="1">
    <citation type="submission" date="2017-01" db="EMBL/GenBank/DDBJ databases">
        <authorList>
            <person name="Mah S.A."/>
            <person name="Swanson W.J."/>
            <person name="Moy G.W."/>
            <person name="Vacquier V.D."/>
        </authorList>
    </citation>
    <scope>NUCLEOTIDE SEQUENCE [LARGE SCALE GENOMIC DNA]</scope>
    <source>
        <strain evidence="1 2">GSMNP</strain>
    </source>
</reference>
<accession>A0A1R1X893</accession>